<feature type="region of interest" description="Disordered" evidence="1">
    <location>
        <begin position="1"/>
        <end position="82"/>
    </location>
</feature>
<comment type="caution">
    <text evidence="2">The sequence shown here is derived from an EMBL/GenBank/DDBJ whole genome shotgun (WGS) entry which is preliminary data.</text>
</comment>
<organism evidence="2 3">
    <name type="scientific">Gossypium stocksii</name>
    <dbReference type="NCBI Taxonomy" id="47602"/>
    <lineage>
        <taxon>Eukaryota</taxon>
        <taxon>Viridiplantae</taxon>
        <taxon>Streptophyta</taxon>
        <taxon>Embryophyta</taxon>
        <taxon>Tracheophyta</taxon>
        <taxon>Spermatophyta</taxon>
        <taxon>Magnoliopsida</taxon>
        <taxon>eudicotyledons</taxon>
        <taxon>Gunneridae</taxon>
        <taxon>Pentapetalae</taxon>
        <taxon>rosids</taxon>
        <taxon>malvids</taxon>
        <taxon>Malvales</taxon>
        <taxon>Malvaceae</taxon>
        <taxon>Malvoideae</taxon>
        <taxon>Gossypium</taxon>
    </lineage>
</organism>
<evidence type="ECO:0000313" key="2">
    <source>
        <dbReference type="EMBL" id="KAH1096895.1"/>
    </source>
</evidence>
<feature type="compositionally biased region" description="Gly residues" evidence="1">
    <location>
        <begin position="43"/>
        <end position="54"/>
    </location>
</feature>
<keyword evidence="3" id="KW-1185">Reference proteome</keyword>
<feature type="compositionally biased region" description="Gly residues" evidence="1">
    <location>
        <begin position="15"/>
        <end position="24"/>
    </location>
</feature>
<evidence type="ECO:0000313" key="3">
    <source>
        <dbReference type="Proteomes" id="UP000828251"/>
    </source>
</evidence>
<evidence type="ECO:0000256" key="1">
    <source>
        <dbReference type="SAM" id="MobiDB-lite"/>
    </source>
</evidence>
<protein>
    <submittedName>
        <fullName evidence="2">Uncharacterized protein</fullName>
    </submittedName>
</protein>
<proteinExistence type="predicted"/>
<gene>
    <name evidence="2" type="ORF">J1N35_013816</name>
</gene>
<sequence length="110" mass="11786">MASGSKEGGERKEGGNGVKGCGGSEKGRKRGGDDAGAKENRCGSGGGAREGSGGTNNRRKMREERLEEDKGREVAEGRREEKVERKIQEREKNVLRLKGGNVKAKGEKDV</sequence>
<feature type="compositionally biased region" description="Basic and acidic residues" evidence="1">
    <location>
        <begin position="61"/>
        <end position="82"/>
    </location>
</feature>
<feature type="compositionally biased region" description="Basic and acidic residues" evidence="1">
    <location>
        <begin position="30"/>
        <end position="41"/>
    </location>
</feature>
<name>A0A9D3VT38_9ROSI</name>
<dbReference type="EMBL" id="JAIQCV010000005">
    <property type="protein sequence ID" value="KAH1096895.1"/>
    <property type="molecule type" value="Genomic_DNA"/>
</dbReference>
<dbReference type="AlphaFoldDB" id="A0A9D3VT38"/>
<dbReference type="Proteomes" id="UP000828251">
    <property type="component" value="Unassembled WGS sequence"/>
</dbReference>
<accession>A0A9D3VT38</accession>
<reference evidence="2 3" key="1">
    <citation type="journal article" date="2021" name="Plant Biotechnol. J.">
        <title>Multi-omics assisted identification of the key and species-specific regulatory components of drought-tolerant mechanisms in Gossypium stocksii.</title>
        <authorList>
            <person name="Yu D."/>
            <person name="Ke L."/>
            <person name="Zhang D."/>
            <person name="Wu Y."/>
            <person name="Sun Y."/>
            <person name="Mei J."/>
            <person name="Sun J."/>
            <person name="Sun Y."/>
        </authorList>
    </citation>
    <scope>NUCLEOTIDE SEQUENCE [LARGE SCALE GENOMIC DNA]</scope>
    <source>
        <strain evidence="3">cv. E1</strain>
        <tissue evidence="2">Leaf</tissue>
    </source>
</reference>